<feature type="domain" description="Ig-like" evidence="14">
    <location>
        <begin position="697"/>
        <end position="796"/>
    </location>
</feature>
<feature type="domain" description="Ig-like" evidence="14">
    <location>
        <begin position="108"/>
        <end position="195"/>
    </location>
</feature>
<comment type="similarity">
    <text evidence="3">Belongs to the protein kinase superfamily. CAMK Ser/Thr protein kinase family.</text>
</comment>
<evidence type="ECO:0000256" key="9">
    <source>
        <dbReference type="ARBA" id="ARBA00023054"/>
    </source>
</evidence>
<dbReference type="FunFam" id="2.60.40.10:FF:001089">
    <property type="entry name" value="Titin novex-3"/>
    <property type="match status" value="1"/>
</dbReference>
<dbReference type="FunFam" id="2.60.40.10:FF:001213">
    <property type="entry name" value="titin isoform X1"/>
    <property type="match status" value="1"/>
</dbReference>
<keyword evidence="10" id="KW-1015">Disulfide bond</keyword>
<evidence type="ECO:0000256" key="12">
    <source>
        <dbReference type="ARBA" id="ARBA00023319"/>
    </source>
</evidence>
<feature type="region of interest" description="Disordered" evidence="13">
    <location>
        <begin position="2978"/>
        <end position="3005"/>
    </location>
</feature>
<keyword evidence="16" id="KW-1185">Reference proteome</keyword>
<evidence type="ECO:0000256" key="3">
    <source>
        <dbReference type="ARBA" id="ARBA00006692"/>
    </source>
</evidence>
<feature type="compositionally biased region" description="Polar residues" evidence="13">
    <location>
        <begin position="2996"/>
        <end position="3005"/>
    </location>
</feature>
<feature type="domain" description="Ig-like" evidence="14">
    <location>
        <begin position="2441"/>
        <end position="2530"/>
    </location>
</feature>
<organism evidence="15 16">
    <name type="scientific">Ornithorhynchus anatinus</name>
    <name type="common">Duckbill platypus</name>
    <dbReference type="NCBI Taxonomy" id="9258"/>
    <lineage>
        <taxon>Eukaryota</taxon>
        <taxon>Metazoa</taxon>
        <taxon>Chordata</taxon>
        <taxon>Craniata</taxon>
        <taxon>Vertebrata</taxon>
        <taxon>Euteleostomi</taxon>
        <taxon>Mammalia</taxon>
        <taxon>Monotremata</taxon>
        <taxon>Ornithorhynchidae</taxon>
        <taxon>Ornithorhynchus</taxon>
    </lineage>
</organism>
<evidence type="ECO:0000256" key="2">
    <source>
        <dbReference type="ARBA" id="ARBA00004496"/>
    </source>
</evidence>
<dbReference type="Proteomes" id="UP000002279">
    <property type="component" value="Unplaced"/>
</dbReference>
<reference evidence="15" key="2">
    <citation type="submission" date="2025-09" db="UniProtKB">
        <authorList>
            <consortium name="Ensembl"/>
        </authorList>
    </citation>
    <scope>IDENTIFICATION</scope>
    <source>
        <strain evidence="15">Glennie</strain>
    </source>
</reference>
<feature type="region of interest" description="Disordered" evidence="13">
    <location>
        <begin position="3283"/>
        <end position="3405"/>
    </location>
</feature>
<dbReference type="PANTHER" id="PTHR35971:SF5">
    <property type="entry name" value="OBSCURIN LIKE CYTOSKELETAL ADAPTOR 1"/>
    <property type="match status" value="1"/>
</dbReference>
<evidence type="ECO:0000256" key="6">
    <source>
        <dbReference type="ARBA" id="ARBA00022737"/>
    </source>
</evidence>
<dbReference type="FunFam" id="2.60.40.10:FF:000147">
    <property type="entry name" value="Myosin light chain kinase"/>
    <property type="match status" value="1"/>
</dbReference>
<reference evidence="15" key="1">
    <citation type="submission" date="2025-08" db="UniProtKB">
        <authorList>
            <consortium name="Ensembl"/>
        </authorList>
    </citation>
    <scope>IDENTIFICATION</scope>
    <source>
        <strain evidence="15">Glennie</strain>
    </source>
</reference>
<evidence type="ECO:0000259" key="14">
    <source>
        <dbReference type="PROSITE" id="PS50835"/>
    </source>
</evidence>
<evidence type="ECO:0000256" key="4">
    <source>
        <dbReference type="ARBA" id="ARBA00022490"/>
    </source>
</evidence>
<dbReference type="Bgee" id="ENSOANG00000008636">
    <property type="expression patterns" value="Expressed in heart and 1 other cell type or tissue"/>
</dbReference>
<feature type="domain" description="Ig-like" evidence="14">
    <location>
        <begin position="1147"/>
        <end position="1232"/>
    </location>
</feature>
<dbReference type="FunFam" id="2.60.40.10:FF:001116">
    <property type="entry name" value="Titin novex-3"/>
    <property type="match status" value="1"/>
</dbReference>
<dbReference type="Pfam" id="PF07679">
    <property type="entry name" value="I-set"/>
    <property type="match status" value="22"/>
</dbReference>
<dbReference type="FunFam" id="2.60.40.10:FF:001082">
    <property type="entry name" value="Titin novex-3"/>
    <property type="match status" value="1"/>
</dbReference>
<comment type="subcellular location">
    <subcellularLocation>
        <location evidence="2">Cytoplasm</location>
    </subcellularLocation>
    <subcellularLocation>
        <location evidence="1">Nucleus</location>
    </subcellularLocation>
</comment>
<feature type="domain" description="Ig-like" evidence="14">
    <location>
        <begin position="2228"/>
        <end position="2316"/>
    </location>
</feature>
<evidence type="ECO:0000256" key="7">
    <source>
        <dbReference type="ARBA" id="ARBA00022741"/>
    </source>
</evidence>
<dbReference type="FunFam" id="2.60.40.10:FF:000981">
    <property type="entry name" value="Titin a"/>
    <property type="match status" value="1"/>
</dbReference>
<feature type="region of interest" description="Disordered" evidence="13">
    <location>
        <begin position="3116"/>
        <end position="3154"/>
    </location>
</feature>
<dbReference type="FunFam" id="2.60.40.10:FF:000050">
    <property type="entry name" value="Titin isoform B"/>
    <property type="match status" value="3"/>
</dbReference>
<accession>F6VRT6</accession>
<feature type="domain" description="Ig-like" evidence="14">
    <location>
        <begin position="1325"/>
        <end position="1408"/>
    </location>
</feature>
<dbReference type="CDD" id="cd20951">
    <property type="entry name" value="IgI_titin_I1-like"/>
    <property type="match status" value="1"/>
</dbReference>
<keyword evidence="6" id="KW-0677">Repeat</keyword>
<dbReference type="InterPro" id="IPR036179">
    <property type="entry name" value="Ig-like_dom_sf"/>
</dbReference>
<evidence type="ECO:0000256" key="8">
    <source>
        <dbReference type="ARBA" id="ARBA00022840"/>
    </source>
</evidence>
<dbReference type="Ensembl" id="ENSOANT00000013779.3">
    <property type="protein sequence ID" value="ENSOANP00000013776.2"/>
    <property type="gene ID" value="ENSOANG00000008636.4"/>
</dbReference>
<dbReference type="FunFam" id="2.60.40.10:FF:000714">
    <property type="entry name" value="Titin novex-3"/>
    <property type="match status" value="1"/>
</dbReference>
<dbReference type="HOGENOM" id="CLU_223134_0_0_1"/>
<keyword evidence="9" id="KW-0175">Coiled coil</keyword>
<feature type="domain" description="Ig-like" evidence="14">
    <location>
        <begin position="3458"/>
        <end position="3547"/>
    </location>
</feature>
<dbReference type="PANTHER" id="PTHR35971">
    <property type="entry name" value="SI:DKEY-31G6.6"/>
    <property type="match status" value="1"/>
</dbReference>
<dbReference type="eggNOG" id="KOG0613">
    <property type="taxonomic scope" value="Eukaryota"/>
</dbReference>
<dbReference type="FunFam" id="2.60.40.10:FF:001382">
    <property type="entry name" value="titin isoform X1"/>
    <property type="match status" value="1"/>
</dbReference>
<dbReference type="InterPro" id="IPR052385">
    <property type="entry name" value="Obscurin/Obscurin-like_Reg"/>
</dbReference>
<dbReference type="InterPro" id="IPR013783">
    <property type="entry name" value="Ig-like_fold"/>
</dbReference>
<dbReference type="GO" id="GO:0031674">
    <property type="term" value="C:I band"/>
    <property type="evidence" value="ECO:0007669"/>
    <property type="project" value="UniProtKB-ARBA"/>
</dbReference>
<feature type="region of interest" description="Disordered" evidence="13">
    <location>
        <begin position="2632"/>
        <end position="2651"/>
    </location>
</feature>
<keyword evidence="8" id="KW-0067">ATP-binding</keyword>
<dbReference type="FunFam" id="2.60.40.10:FF:000792">
    <property type="entry name" value="titin isoform X1"/>
    <property type="match status" value="2"/>
</dbReference>
<dbReference type="FunFam" id="2.60.40.10:FF:000779">
    <property type="entry name" value="Titin b"/>
    <property type="match status" value="4"/>
</dbReference>
<keyword evidence="12" id="KW-0393">Immunoglobulin domain</keyword>
<dbReference type="FunFam" id="2.60.40.10:FF:000107">
    <property type="entry name" value="Myosin, light chain kinase a"/>
    <property type="match status" value="1"/>
</dbReference>
<feature type="domain" description="Ig-like" evidence="14">
    <location>
        <begin position="1506"/>
        <end position="1594"/>
    </location>
</feature>
<feature type="domain" description="Ig-like" evidence="14">
    <location>
        <begin position="438"/>
        <end position="529"/>
    </location>
</feature>
<feature type="domain" description="Ig-like" evidence="14">
    <location>
        <begin position="1611"/>
        <end position="1699"/>
    </location>
</feature>
<dbReference type="InParanoid" id="F6VRT6"/>
<dbReference type="OMA" id="TSSWPEY"/>
<evidence type="ECO:0000256" key="1">
    <source>
        <dbReference type="ARBA" id="ARBA00004123"/>
    </source>
</evidence>
<dbReference type="GO" id="GO:0003007">
    <property type="term" value="P:heart morphogenesis"/>
    <property type="evidence" value="ECO:0007669"/>
    <property type="project" value="UniProtKB-ARBA"/>
</dbReference>
<dbReference type="InterPro" id="IPR003598">
    <property type="entry name" value="Ig_sub2"/>
</dbReference>
<dbReference type="CDD" id="cd00096">
    <property type="entry name" value="Ig"/>
    <property type="match status" value="2"/>
</dbReference>
<dbReference type="InterPro" id="IPR013098">
    <property type="entry name" value="Ig_I-set"/>
</dbReference>
<dbReference type="FunFam" id="2.60.40.10:FF:000697">
    <property type="entry name" value="titin isoform X1"/>
    <property type="match status" value="1"/>
</dbReference>
<dbReference type="STRING" id="9258.ENSOANP00000013776"/>
<dbReference type="FunFam" id="2.60.40.10:FF:000080">
    <property type="entry name" value="Myosin light chain kinase, smooth muscle"/>
    <property type="match status" value="1"/>
</dbReference>
<keyword evidence="7" id="KW-0547">Nucleotide-binding</keyword>
<dbReference type="InterPro" id="IPR003599">
    <property type="entry name" value="Ig_sub"/>
</dbReference>
<feature type="domain" description="Ig-like" evidence="14">
    <location>
        <begin position="620"/>
        <end position="693"/>
    </location>
</feature>
<sequence>MVVEWLHDGKPLEAANRLRMINEFGYCSLDYGVAYNRDSGVITCRASNKYGTDHTSATLIVKDEKSLVEESQLPEGRKGLQRIEELERMVHEGALTGVTTDQKEKQKPDIVLFPEPARVLEGETARFRCRVTGYPQPKVNWYLNGQLIRKSKRFRVRYDGIYYLDIVDCKSYDTGEVKVTAENPEGVMEHRVKLEIEQREDFRSVLRRAPEHKAETQLHESGKLQFEVQKEDRPADTKESKEVVKLKRAERITHEKISEESEELRSKFKRRTEEGYYEAITAVELKSRKKDESYEEMLKKTKDELLHWTKELTEEEKKALLAEGQITIPTFKPERIELSPSMEAPKIFERIQSQTVGQGSDAHFRVRVVGKPDPECEWYKNGVKIERSDRIYWYWPEDNVCELVIRDVTADDSASIMVKAINVAGETSSHAFLLVQAKQLVTFTQELQDVVAKEKDTMATFECETSEPFVKVKWFKDGVEISSGDKYRMHSDRKVHFLSVLTIDMSDAEDYSCELVEDENIRTTAKLIVEGAVVEFVKELEDLEVPESLSGELECIVSPENVEGKWYHGDVELHSNGKYTIVSRRGRQNLTVKDVTKEDQGQYSFVVDGKKTSCRLKMRPRPIAILQGLSDQKVCEGDIVQLEVKVSLENVEGIWMKDGQEVQPSDRVHIVIDKQSHMLLIEDMTKEDAGNYSFTIPSLGLSTNGRVSVYSVSIVTPLKDVNVIEGTKAVLECKVSVPDVTSVKWYLNDDQIKPDDRVQDIVKGTKQRLVLNRTHASDEGPYKLIVGKVETSCNLTVEKIKIVKGLHDSTCTETQNVVLEVELSHAGIDVLWNFKNKELKPSEKYKIEARGKIYKLTVLNMMKDDEGEYTFYAGENMTSGKLTVAGGAISKPLTDQTVAESQEAVFECEVANPDSSGEWLKEGKPLTMSNNIRSEKDGHKRRLIIAVTKLDDIGEYTYRVATSKTSAKLKVEAVKIKKTLKNLTVTETQDAVFTVELTHPDVKGVQWIKNGVELQSNDKYEISVKGTSYTLRIKNCAIVDESVYGFKLGRLGASARLHVETVKIIKKPKDVTALENATVAFEVSVSHDTVPVKWFHKNVEIKPSDKHRLVSERKVHKLMLQNIASADAGEYTAVVGQLECKAKLFVETLHITKTMKSIEVPETKTASFECEVSHFNVPAMWLKNGVEIEMSEKFKIVVQGKLHQLIIMNTSTEDSAEYTFVCGNDQVSATLTVTPILITSMLKDINAEEKDTITFEVTVNHEGITYKWLKNGVEIKSTDRCQMRTKKLTHSLNIRNVHFGDAAQYSFVAGKAASTATLFVEARHIEFRKHIKDIKVVEKKRAVFECEISEPDITVQWMKDGQELQVTDRMKIQKEKYVHRLLITSTRMSDAGQYSVVAGGNMSTANLFVEGRDVRIRSIRKDVQVIEKQRAVVEFEVNEEDVDARWYKDGIEINFQIQERYQYVVERRIHRMCITETRQSDAGEFTFVAGKNRSSVTLHVNAPEPPQIIQELQPITVESGKPARFCAVVSGLPQPKITWFKEEQRLSTGFKCKFLHDGQEYTLLLIESFPEDAAVYTCEARNDYGVAVTSASLSVEVPEVVSPDLEMPIYPPAIISPLRDTVTSEGRSARFQCRVSGTDLKVTWYSRNKEIKPSRFFRMTQFEDTYQLEIAEAYPEDEGIYTFVASNATGQVSSTANLRLEALETVLQEEIEQQIEMEVKELFFEEEVGISESREEMRAAFSDSEDCLDHNLVAAKRYASRISSTSSWPENFKPTFTQKLMFKYVLEGEPVVFECRLIACPAPEMTWFHNNRPIPKSPRRIIKSESDVHNHCTSLLVTEVEERDSGSYRIFAINSEGSAESTASLLVVQKGQDAKYLEFLRRAEQTQENVESFDQQRREDRIKVDLRFIGSPFNKSQDVDQKGMMRTIHFEKSNPIRRQGFVFHDEQLERATDVREWVNVGESFLDEETKMKLQRLREAKRILVERRKLSLSDMSPETGLRSARSQESTKLFQNVSEQFAHLSDSRRSGESVDHSKVTTKRMYQFHAQVDEDVEFGKPSKSPKNFPGDRIGEELTQIKTALTQAKLPRETPVEHSEMIGKVSRITEEGEIYCKDIETTQPFEAIIAREVTKESPESTVNVHLGEEIHKTTQNEDGITDTINSDPSELVLSLENSSENIELSKERVRQENLTQIKQTTPGKTHKLKTELEDKATGSENLSQKRFPRCPPSFVHEIESWEVNEGESCIFNCYFQGCPQPIVTWYKNDIPIPRNQGYIIHSTENHSTLTFSSVLPEDEGSITCVLFNQYGTVKTSGLLKVKAKASFESDDYQMLQDYTEEEEEVNLAFGCKEENMYLPPSSWEDRTHLPIWQANTPVPPTAESDSLSFPVEIQVIAATPTPEQDKELRDIFEPVEFEPEAKSQDYSHSHKHKFKFSFDVTNEPPKLIREMPKYISYREGDPVALECLISGEPRPVVTWFQNGRALNRGQKFRFEEDQSSYRLHIDEVTTLDSGVYECVAENKAGIVASACDLTVESVIQSFDSYLRNIGSIEEEVHTSRQIQAKVEKPPLRDHSISFYVCKSKVQERSVPQHFQSLEALQQIYWRNEERCKSSKEELPRFMGVMKKSVTINEAPLPAHPDVQWPSKEKEQTKAVREEDTVYSFYEDFIKVKSVKESEEQFGQPEDSKVENRYKGSTREHLSNIKLESTIESYTGKDSSIIKSEEPLGEETASLRKNGKSDTITPEEGQVLEKPCSEEYSIGSARPEMCMAYNESSVGKPLSNAREVKMGDRMFSGQLESELDTYSIVMDLKSLSSQIDENFQDHHEVEQEEMYFLDQSPTSGRVEPEAYCHKENLGDTFQEPDGVQPEETVGFDASNVVFDLKQMYSHVGHRNKQFPEQSLQQQEEKVLKDESSGLEPVKIISPGISENGQHTKSFEEQDVSYSQEFSDQNMILLGKYSIQAAYVEKEGPQIHDLKTETTDLSLNSPSEGSHQEAFPSFHTSSLQTQDSNLSEEVSHLEPEDDFISSLKKAAREKKHLNIPILKEEEEEKTHRVSMESTSFCKDDTEICNYDEVFPKEHQNTAQEIDATNRKLSVSQYLPFLRAAECLDQIGQMGEEVNVSQNENRYEESRIERENSVSSNEAISKAEEGMSTNRSAENISETLEVNTIEGKESEPSLTKYLLAAGKEGVPEKQDSSSQVEFFQEGSITSMEVEEVTFSTVYAFYNQQQESSVRPFSPESDMSIEVASTSSEESPELDQFFTPPSSVENFETPTSHESCFTPVETPEVYSTPSGGEPAERYSTPSGKEKIERYATPSGGESIERYSTPSGGESAERYATPSGGESVERYATPSGGESIERYATPSGGESFERYSTPEGEPLERYSTPSGGESLKRYSTPSGGRKTNVNLRNLPSSLEREDSTPNELYHTPTGERSSAYELWRSESFGTPNEAIEPKGNEMPPAFIAPLTKRQIYENTTLGFIVEVVGLPVPGVKWYRNKSLLEPDDRVKIERVGDVCSLEICNVQKTEEGDYMCHAVNIIGEAKSFAKVDILPQERRAIALPCPVTHQHVMEFDLEKNPSSRTPSPQEIILEVELGENDVKEFEKQVKIVAMPEFTPDHKSMIVSLDVLPMNLVETNMAFGGKEDSELKIDLEVVEMPPRFTTPICDCRIPQNSEAVLECSLIGIPTPEVKWYKEYTCIKPDGIKYVVTADEGSHTLKIRNISLMDSAIYRCRAVNSVGEAICRSSLTLGEPEMVAVPPKKSKVTVSSSKEKAVLKRQYSDKFFEFLVTEGPPKFIKALSDCSSPLGTAAYFQCLVRGSPKPNIRWYRGDRMVQGDSRFSMEESGTGFHNLFITSLAQDDEGEYRCVATNALGTAESCAVLTLS</sequence>
<dbReference type="SUPFAM" id="SSF48726">
    <property type="entry name" value="Immunoglobulin"/>
    <property type="match status" value="23"/>
</dbReference>
<feature type="domain" description="Ig-like" evidence="14">
    <location>
        <begin position="345"/>
        <end position="434"/>
    </location>
</feature>
<feature type="compositionally biased region" description="Basic and acidic residues" evidence="13">
    <location>
        <begin position="2642"/>
        <end position="2651"/>
    </location>
</feature>
<dbReference type="GO" id="GO:0005634">
    <property type="term" value="C:nucleus"/>
    <property type="evidence" value="ECO:0007669"/>
    <property type="project" value="UniProtKB-SubCell"/>
</dbReference>
<evidence type="ECO:0000256" key="5">
    <source>
        <dbReference type="ARBA" id="ARBA00022553"/>
    </source>
</evidence>
<keyword evidence="5" id="KW-0597">Phosphoprotein</keyword>
<dbReference type="FunFam" id="2.60.40.10:FF:001328">
    <property type="entry name" value="titin isoform X1"/>
    <property type="match status" value="1"/>
</dbReference>
<evidence type="ECO:0000256" key="11">
    <source>
        <dbReference type="ARBA" id="ARBA00023242"/>
    </source>
</evidence>
<feature type="domain" description="Ig-like" evidence="14">
    <location>
        <begin position="1774"/>
        <end position="1866"/>
    </location>
</feature>
<feature type="domain" description="Ig-like" evidence="14">
    <location>
        <begin position="3790"/>
        <end position="3879"/>
    </location>
</feature>
<feature type="compositionally biased region" description="Polar residues" evidence="13">
    <location>
        <begin position="2978"/>
        <end position="2987"/>
    </location>
</feature>
<keyword evidence="11" id="KW-0539">Nucleus</keyword>
<feature type="region of interest" description="Disordered" evidence="13">
    <location>
        <begin position="3412"/>
        <end position="3431"/>
    </location>
</feature>
<dbReference type="Gene3D" id="2.60.40.10">
    <property type="entry name" value="Immunoglobulins"/>
    <property type="match status" value="23"/>
</dbReference>
<keyword evidence="4" id="KW-0963">Cytoplasm</keyword>
<dbReference type="GeneTree" id="ENSGT01110000267173"/>
<evidence type="ECO:0000313" key="15">
    <source>
        <dbReference type="Ensembl" id="ENSOANP00000013776.2"/>
    </source>
</evidence>
<feature type="compositionally biased region" description="Basic and acidic residues" evidence="13">
    <location>
        <begin position="3122"/>
        <end position="3133"/>
    </location>
</feature>
<dbReference type="PROSITE" id="PS50835">
    <property type="entry name" value="IG_LIKE"/>
    <property type="match status" value="16"/>
</dbReference>
<dbReference type="GO" id="GO:0055013">
    <property type="term" value="P:cardiac muscle cell development"/>
    <property type="evidence" value="ECO:0007669"/>
    <property type="project" value="UniProtKB-ARBA"/>
</dbReference>
<evidence type="ECO:0000313" key="16">
    <source>
        <dbReference type="Proteomes" id="UP000002279"/>
    </source>
</evidence>
<feature type="compositionally biased region" description="Polar residues" evidence="13">
    <location>
        <begin position="3382"/>
        <end position="3405"/>
    </location>
</feature>
<evidence type="ECO:0000256" key="10">
    <source>
        <dbReference type="ARBA" id="ARBA00023157"/>
    </source>
</evidence>
<dbReference type="GO" id="GO:0005524">
    <property type="term" value="F:ATP binding"/>
    <property type="evidence" value="ECO:0007669"/>
    <property type="project" value="UniProtKB-KW"/>
</dbReference>
<dbReference type="InterPro" id="IPR007110">
    <property type="entry name" value="Ig-like_dom"/>
</dbReference>
<protein>
    <recommendedName>
        <fullName evidence="14">Ig-like domain-containing protein</fullName>
    </recommendedName>
</protein>
<dbReference type="FunFam" id="2.60.40.10:FF:001098">
    <property type="entry name" value="Titin novex-3"/>
    <property type="match status" value="1"/>
</dbReference>
<name>F6VRT6_ORNAN</name>
<proteinExistence type="inferred from homology"/>
<feature type="domain" description="Ig-like" evidence="14">
    <location>
        <begin position="3656"/>
        <end position="3745"/>
    </location>
</feature>
<dbReference type="SMART" id="SM00408">
    <property type="entry name" value="IGc2"/>
    <property type="match status" value="14"/>
</dbReference>
<feature type="domain" description="Ig-like" evidence="14">
    <location>
        <begin position="887"/>
        <end position="970"/>
    </location>
</feature>
<dbReference type="SMART" id="SM00409">
    <property type="entry name" value="IG"/>
    <property type="match status" value="22"/>
</dbReference>
<evidence type="ECO:0000256" key="13">
    <source>
        <dbReference type="SAM" id="MobiDB-lite"/>
    </source>
</evidence>